<keyword evidence="2" id="KW-1185">Reference proteome</keyword>
<sequence length="1833" mass="208429">MVREDVEQPLFFRDKVVFTYGTIQRSKEEINDLCMIQQCSENPVIYEVIQFENGPLELNSVTFLSPGEVIWLKIEEAAMVKFQSEAESALNDVDVKVFARVLLEDGGKKYVPLSLFDIHEHAFLTFVHERREDEENLTAFVDRVLIAGKIQNASYLMLRKVDASEQKTWVVNKEGAIPYLGKNVLDIPKTEIAKRATSSALNPEKSKHESRVHNLPLSHLRKYSDSAMCNTLFELREVTMSSDDEGDIQQIMDLLKKFVEEELNEDDIIELKELLAEYYSYTKFSFSEKIRLDEVIVPIMQKLLVSLKFHVEDPYYRLLDTLLRDRDLAYKLMFEMDFGRTLVNQLILAKKNKWIQKEVIFDLLINMISHGKCMRRFIKAENADKGDSLCDTLLLGALQLTKFSMNNFQQKLEDLGKRCELFLALAKAETLCESVREELISADEPQYAHLETLIHGVNEAICVVELHHAGSKNKGILRDITETRHYAVTYVVETGLPDIVASLMRAVRKHLERFPIAPLHISTIMEKPLWFIEQYLHFVDFGDCLLDMIDICDSISGMALNNVLHNGIYADSSVDYCKEKCEKMALQTILLKMCSSLIGKTSSPQIISTIYRLCSEYPSCFRALPTILTERSVLNAIFGIVNHKIGGFKSKKARKKPLENVELWQLITLLCDAVIKDDTGMLLHCMGHEFLPILGEFLGLFVKEDIMPFDSRLRPLDKLRLDLTKFYASPAMEKIAECGMIFESVDDYLKELLEGCKFTLRPDQLKQSFARLSHMNTMSLVGEHLFNGVFLSEPKEIKKMTKSFVAERLSTVYSISDECIELDDVHWKPCDLCRSRAKELGISAEKIDHYSSCHLFLVPPEPFPEHFIYGIRILSFAATMNSYDKLFEDMLRRCENMKMLLRIWIHAVASLAPDSDTVRNVEIGAFSSHIGYEWFISSEKALPVIISIVQVLYAGLHSLSCDTCFQEETEDKRKVNGAPLRYINDDMLSLLILSVNGVISNRRWYVDGGLGQLSRKCLIWLCKLMSYWYHRYQKSQGYLMNKLMSAYVSLPMMSDGVAMLISSCGPNINPNCNVTITDYKADDDDGEDAVMRRRTRVLFDGKEYAISLKEPDKLLEDSIPNAAFWRLIKRIESLKVPILAEFVCSVASKCYATNPCTLVLTSEIAHYLIVNDVELMPLLRSVADKCLKECIKVKADHSRVGSVSGKAYKLITFWTLMSKALVSNIRAEPTVLFKVNYWILEVFNKYSKGCKAMTEGCCRALFEGYTHLFRCHNKLWKSHHTYMTNDAYFNSYMTLINGAVSWICQTLNDCRAKDTEQHGDENIEETSNRLRNVEFGDDNRLESGPPMSWDSILVAFVALKHAFEIPFTALNVLYTVLSSPMERIVKIINKQIDSEIIKVTPSTELRLNSIVRQLCDALLQNTFDGTATGTLNSDSPLHLMILQSIYDVCASIHQTGTSQYAFIHSLIQGTHNSSTGTGGYKDRASDTSKEQLQQQEDIYSDIITSSKTKTRKRQKTETVGRKRKSKDHIFKVITDTLESFRINLAAEIKTCETEKRDKVALSSQVANTMVLINAFEALAKNIPDDIVDRTPPKSLPGYIFLKSTSHNGLFRYTLGDPWSTDGDSPSCTRSIISRVIGMIKCEDWCANTCMVNQAVPASLASVDKEDPGWLTSPFIFNGCKEAVEIWKAVRFFAKRKLLFADEMMLYAPMKSKKIDRTFMGDALPYIRSVSTRAPSKHVDTYESEKAVLIPGEEENMLSQANIEKAVSKLNGVITSQTWKDFDNDLVSNGLNLRSILVNPSLLKDYSARATFLNALARHMLIKELLISVGVDVR</sequence>
<name>A0AAD8UW40_BABGI</name>
<dbReference type="EMBL" id="JAVEPI010000001">
    <property type="protein sequence ID" value="KAK1444689.1"/>
    <property type="molecule type" value="Genomic_DNA"/>
</dbReference>
<organism evidence="1 2">
    <name type="scientific">Babesia gibsoni</name>
    <dbReference type="NCBI Taxonomy" id="33632"/>
    <lineage>
        <taxon>Eukaryota</taxon>
        <taxon>Sar</taxon>
        <taxon>Alveolata</taxon>
        <taxon>Apicomplexa</taxon>
        <taxon>Aconoidasida</taxon>
        <taxon>Piroplasmida</taxon>
        <taxon>Babesiidae</taxon>
        <taxon>Babesia</taxon>
    </lineage>
</organism>
<gene>
    <name evidence="1" type="ORF">BgAZ_105950</name>
</gene>
<evidence type="ECO:0000313" key="1">
    <source>
        <dbReference type="EMBL" id="KAK1444689.1"/>
    </source>
</evidence>
<protein>
    <submittedName>
        <fullName evidence="1">Uncharacterized protein</fullName>
    </submittedName>
</protein>
<evidence type="ECO:0000313" key="2">
    <source>
        <dbReference type="Proteomes" id="UP001230268"/>
    </source>
</evidence>
<reference evidence="1" key="1">
    <citation type="submission" date="2023-08" db="EMBL/GenBank/DDBJ databases">
        <title>Draft sequence of the Babesia gibsoni genome.</title>
        <authorList>
            <person name="Yamagishi J.Y."/>
            <person name="Xuan X.X."/>
        </authorList>
    </citation>
    <scope>NUCLEOTIDE SEQUENCE</scope>
    <source>
        <strain evidence="1">Azabu</strain>
    </source>
</reference>
<comment type="caution">
    <text evidence="1">The sequence shown here is derived from an EMBL/GenBank/DDBJ whole genome shotgun (WGS) entry which is preliminary data.</text>
</comment>
<accession>A0AAD8UW40</accession>
<proteinExistence type="predicted"/>
<dbReference type="Proteomes" id="UP001230268">
    <property type="component" value="Unassembled WGS sequence"/>
</dbReference>